<protein>
    <submittedName>
        <fullName evidence="1">Uncharacterized protein</fullName>
    </submittedName>
</protein>
<organism evidence="1 2">
    <name type="scientific">Aureibacter tunicatorum</name>
    <dbReference type="NCBI Taxonomy" id="866807"/>
    <lineage>
        <taxon>Bacteria</taxon>
        <taxon>Pseudomonadati</taxon>
        <taxon>Bacteroidota</taxon>
        <taxon>Cytophagia</taxon>
        <taxon>Cytophagales</taxon>
        <taxon>Persicobacteraceae</taxon>
        <taxon>Aureibacter</taxon>
    </lineage>
</organism>
<dbReference type="Proteomes" id="UP001185092">
    <property type="component" value="Unassembled WGS sequence"/>
</dbReference>
<accession>A0AAE3XGC4</accession>
<name>A0AAE3XGC4_9BACT</name>
<reference evidence="1" key="1">
    <citation type="submission" date="2023-07" db="EMBL/GenBank/DDBJ databases">
        <title>Genomic Encyclopedia of Type Strains, Phase IV (KMG-IV): sequencing the most valuable type-strain genomes for metagenomic binning, comparative biology and taxonomic classification.</title>
        <authorList>
            <person name="Goeker M."/>
        </authorList>
    </citation>
    <scope>NUCLEOTIDE SEQUENCE</scope>
    <source>
        <strain evidence="1">DSM 26174</strain>
    </source>
</reference>
<gene>
    <name evidence="1" type="ORF">HNQ88_000057</name>
</gene>
<evidence type="ECO:0000313" key="2">
    <source>
        <dbReference type="Proteomes" id="UP001185092"/>
    </source>
</evidence>
<dbReference type="AlphaFoldDB" id="A0AAE3XGC4"/>
<comment type="caution">
    <text evidence="1">The sequence shown here is derived from an EMBL/GenBank/DDBJ whole genome shotgun (WGS) entry which is preliminary data.</text>
</comment>
<keyword evidence="2" id="KW-1185">Reference proteome</keyword>
<proteinExistence type="predicted"/>
<evidence type="ECO:0000313" key="1">
    <source>
        <dbReference type="EMBL" id="MDR6237081.1"/>
    </source>
</evidence>
<dbReference type="RefSeq" id="WP_309936517.1">
    <property type="nucleotide sequence ID" value="NZ_AP025305.1"/>
</dbReference>
<dbReference type="EMBL" id="JAVDQD010000001">
    <property type="protein sequence ID" value="MDR6237081.1"/>
    <property type="molecule type" value="Genomic_DNA"/>
</dbReference>
<sequence>MEGYIDFLNTVMDSYELDKKRPSLSKKNVAVIDDLMSGQKESWKTEVNGENGEILIVEIYVLKEKDGVLKPGVCYEYSQNGEASLKKDCKAAEVNALNHHDDPFGLRIGDFCSLRAINSLLLELRLEDKENGFAVDLFLENRHQKSNEAWVKPAESNTVYAIQDGLAEGFVVIEEQRIEIFGSVTQQHSWL</sequence>